<keyword evidence="2" id="KW-1185">Reference proteome</keyword>
<sequence length="80" mass="8647">MIESCRADILSHIGKVFFSSEAQSAYISDNTVENLTDSGLKEHDDITGDTSFQGQDHIYGPGKPGGGSYRHRIVFGNLSA</sequence>
<gene>
    <name evidence="1" type="ordered locus">BN4_12817</name>
</gene>
<evidence type="ECO:0000313" key="1">
    <source>
        <dbReference type="EMBL" id="CCH50050.1"/>
    </source>
</evidence>
<evidence type="ECO:0000313" key="2">
    <source>
        <dbReference type="Proteomes" id="UP000011724"/>
    </source>
</evidence>
<dbReference type="KEGG" id="dpi:BN4_12817"/>
<name>M1WMY0_PSEP2</name>
<proteinExistence type="predicted"/>
<dbReference type="HOGENOM" id="CLU_2584039_0_0_7"/>
<dbReference type="STRING" id="1322246.BN4_12817"/>
<dbReference type="EMBL" id="FO203427">
    <property type="protein sequence ID" value="CCH50050.1"/>
    <property type="molecule type" value="Genomic_DNA"/>
</dbReference>
<dbReference type="AlphaFoldDB" id="M1WMY0"/>
<accession>M1WMY0</accession>
<dbReference type="Proteomes" id="UP000011724">
    <property type="component" value="Chromosome"/>
</dbReference>
<reference evidence="2" key="2">
    <citation type="journal article" date="2013" name="Stand. Genomic Sci.">
        <title>Complete genome sequence of Desulfocapsa sulfexigens, a marine deltaproteobacterium specialized in disproportionating inorganic sulfur compounds.</title>
        <authorList>
            <person name="Finster K.W."/>
            <person name="Kjeldsen K.U."/>
            <person name="Kube M."/>
            <person name="Reinhardt R."/>
            <person name="Mussmann M."/>
            <person name="Amann R."/>
            <person name="Schreiber L."/>
        </authorList>
    </citation>
    <scope>NUCLEOTIDE SEQUENCE [LARGE SCALE GENOMIC DNA]</scope>
    <source>
        <strain evidence="2">DSM 10523 / SB164P1</strain>
    </source>
</reference>
<organism evidence="1 2">
    <name type="scientific">Pseudodesulfovibrio piezophilus (strain DSM 21447 / JCM 15486 / C1TLV30)</name>
    <name type="common">Desulfovibrio piezophilus</name>
    <dbReference type="NCBI Taxonomy" id="1322246"/>
    <lineage>
        <taxon>Bacteria</taxon>
        <taxon>Pseudomonadati</taxon>
        <taxon>Thermodesulfobacteriota</taxon>
        <taxon>Desulfovibrionia</taxon>
        <taxon>Desulfovibrionales</taxon>
        <taxon>Desulfovibrionaceae</taxon>
    </lineage>
</organism>
<reference evidence="1 2" key="1">
    <citation type="journal article" date="2013" name="PLoS ONE">
        <title>The first genomic and proteomic characterization of a deep-sea sulfate reducer: insights into the piezophilic lifestyle of Desulfovibrio piezophilus.</title>
        <authorList>
            <person name="Pradel N."/>
            <person name="Ji B."/>
            <person name="Gimenez G."/>
            <person name="Talla E."/>
            <person name="Lenoble P."/>
            <person name="Garel M."/>
            <person name="Tamburini C."/>
            <person name="Fourquet P."/>
            <person name="Lebrun R."/>
            <person name="Bertin P."/>
            <person name="Denis Y."/>
            <person name="Pophillat M."/>
            <person name="Barbe V."/>
            <person name="Ollivier B."/>
            <person name="Dolla A."/>
        </authorList>
    </citation>
    <scope>NUCLEOTIDE SEQUENCE [LARGE SCALE GENOMIC DNA]</scope>
    <source>
        <strain evidence="2">DSM 10523 / SB164P1</strain>
    </source>
</reference>
<protein>
    <submittedName>
        <fullName evidence="1">Uncharacterized protein</fullName>
    </submittedName>
</protein>